<evidence type="ECO:0000313" key="5">
    <source>
        <dbReference type="Proteomes" id="UP000186594"/>
    </source>
</evidence>
<dbReference type="Gene3D" id="1.10.357.50">
    <property type="match status" value="1"/>
</dbReference>
<comment type="caution">
    <text evidence="4">The sequence shown here is derived from an EMBL/GenBank/DDBJ whole genome shotgun (WGS) entry which is preliminary data.</text>
</comment>
<dbReference type="GO" id="GO:0051601">
    <property type="term" value="P:exocyst localization"/>
    <property type="evidence" value="ECO:0007669"/>
    <property type="project" value="TreeGrafter"/>
</dbReference>
<dbReference type="Pfam" id="PF06046">
    <property type="entry name" value="Sec6"/>
    <property type="match status" value="1"/>
</dbReference>
<dbReference type="STRING" id="1198029.A0A1U7LQ98"/>
<dbReference type="GO" id="GO:0000149">
    <property type="term" value="F:SNARE binding"/>
    <property type="evidence" value="ECO:0007669"/>
    <property type="project" value="TreeGrafter"/>
</dbReference>
<proteinExistence type="inferred from homology"/>
<dbReference type="InterPro" id="IPR010326">
    <property type="entry name" value="EXOC3/Sec6"/>
</dbReference>
<dbReference type="FunFam" id="1.10.357.50:FF:000006">
    <property type="entry name" value="Exocyst complex component sec6"/>
    <property type="match status" value="1"/>
</dbReference>
<evidence type="ECO:0000256" key="1">
    <source>
        <dbReference type="ARBA" id="ARBA00009447"/>
    </source>
</evidence>
<evidence type="ECO:0000256" key="3">
    <source>
        <dbReference type="ARBA" id="ARBA00022483"/>
    </source>
</evidence>
<protein>
    <submittedName>
        <fullName evidence="4">Exocyst complex component sec6</fullName>
    </submittedName>
</protein>
<dbReference type="EMBL" id="LXFE01000616">
    <property type="protein sequence ID" value="OLL24798.1"/>
    <property type="molecule type" value="Genomic_DNA"/>
</dbReference>
<gene>
    <name evidence="4" type="ORF">NEOLI_003464</name>
</gene>
<keyword evidence="2" id="KW-0813">Transport</keyword>
<accession>A0A1U7LQ98</accession>
<dbReference type="Proteomes" id="UP000186594">
    <property type="component" value="Unassembled WGS sequence"/>
</dbReference>
<keyword evidence="3" id="KW-0268">Exocytosis</keyword>
<dbReference type="PANTHER" id="PTHR21292">
    <property type="entry name" value="EXOCYST COMPLEX COMPONENT SEC6-RELATED"/>
    <property type="match status" value="1"/>
</dbReference>
<dbReference type="OMA" id="MNIGPKT"/>
<dbReference type="Gene3D" id="1.10.357.70">
    <property type="entry name" value="Exocyst complex component Sec6, C-terminal domain"/>
    <property type="match status" value="1"/>
</dbReference>
<dbReference type="InterPro" id="IPR042532">
    <property type="entry name" value="EXOC3/Sec6_C"/>
</dbReference>
<sequence>MNREYSSLSVQRVGELLRQPDDLDKIGLLKARFLREKVAVEAQLKAGVKTQLDTTQSGLDELDGSHKHLLAIREEMMKIDKLCAESQLMVKDFPLIRRISKIHRNFAAVQDMVTQLEEMHTNLDTVQALLIEDDDDEELKMSNLLAIHFIISRLQGFQNDARQQALKTDESIQKTLDRYFERLDEMTDIFHDKLWKICLYILDLIRDNNTSLVVRIAKIIDVEERNDEKALALQDARSNHRELASKFSVVQSVTRLVRHYKQKFFEAINTSICTKFVDQANGGGHSVLLDNYDWIFDDLTLVRDRLTHLVPSTWNIVDEYVKFYHTNVYNILNALLAAEPDAATNLRILEWTKMYYSTMTKEIRIPKSQLEPKLLDGKESQLMDDYLQLIVSKVEEWMSNLAVSATKEFTARTEPPEIDGDNLYGMQGAVIMFQMISQQIDVALDSGQGKILASVVHESVSAMKKRQEGWQTLLLSEVEKQIETPQEIPPGLVEYIIALANDQIRNADYTEAISTRLGPLVSQKYATPITESLSGAIDGFLDLAKDCVSVLIRLVFNDLKVPFSSIFTSTWHGGNDMTLVVSTFQEYLVDFNAHLNETLSEILIEDLLQMFLVNYVTAIHNKGAKFTIPQGLEQIREDVRQAFLFFVDYIPSENLQYHFEIVESILTLLSVPKEGFFVNFDRLTEKYWDTPVWIMEDLLKIREDLDKGGRKDLLEYVRRRRKDLDQVAREETIMARLVKT</sequence>
<organism evidence="4 5">
    <name type="scientific">Neolecta irregularis (strain DAH-3)</name>
    <dbReference type="NCBI Taxonomy" id="1198029"/>
    <lineage>
        <taxon>Eukaryota</taxon>
        <taxon>Fungi</taxon>
        <taxon>Dikarya</taxon>
        <taxon>Ascomycota</taxon>
        <taxon>Taphrinomycotina</taxon>
        <taxon>Neolectales</taxon>
        <taxon>Neolectaceae</taxon>
        <taxon>Neolecta</taxon>
    </lineage>
</organism>
<dbReference type="AlphaFoldDB" id="A0A1U7LQ98"/>
<keyword evidence="5" id="KW-1185">Reference proteome</keyword>
<dbReference type="OrthoDB" id="190098at2759"/>
<dbReference type="GO" id="GO:0006887">
    <property type="term" value="P:exocytosis"/>
    <property type="evidence" value="ECO:0007669"/>
    <property type="project" value="UniProtKB-KW"/>
</dbReference>
<evidence type="ECO:0000313" key="4">
    <source>
        <dbReference type="EMBL" id="OLL24798.1"/>
    </source>
</evidence>
<dbReference type="PANTHER" id="PTHR21292:SF1">
    <property type="entry name" value="EXOCYST COMPLEX COMPONENT 3"/>
    <property type="match status" value="1"/>
</dbReference>
<comment type="similarity">
    <text evidence="1">Belongs to the SEC6 family.</text>
</comment>
<evidence type="ECO:0000256" key="2">
    <source>
        <dbReference type="ARBA" id="ARBA00022448"/>
    </source>
</evidence>
<name>A0A1U7LQ98_NEOID</name>
<reference evidence="4 5" key="1">
    <citation type="submission" date="2016-04" db="EMBL/GenBank/DDBJ databases">
        <title>Evolutionary innovation and constraint leading to complex multicellularity in the Ascomycota.</title>
        <authorList>
            <person name="Cisse O."/>
            <person name="Nguyen A."/>
            <person name="Hewitt D.A."/>
            <person name="Jedd G."/>
            <person name="Stajich J.E."/>
        </authorList>
    </citation>
    <scope>NUCLEOTIDE SEQUENCE [LARGE SCALE GENOMIC DNA]</scope>
    <source>
        <strain evidence="4 5">DAH-3</strain>
    </source>
</reference>
<dbReference type="GO" id="GO:0000145">
    <property type="term" value="C:exocyst"/>
    <property type="evidence" value="ECO:0007669"/>
    <property type="project" value="InterPro"/>
</dbReference>